<reference evidence="2" key="1">
    <citation type="journal article" date="2022" name="Environ. Microbiol.">
        <title>Geoalkalibacter halelectricus SAP #1 sp. nov. possessing extracellular electron transfer and mineral#reducing capabilities from a haloalkaline environment.</title>
        <authorList>
            <person name="Yadav S."/>
            <person name="Singh R."/>
            <person name="Sundharam S.S."/>
            <person name="Chaudhary S."/>
            <person name="Krishnamurthi S."/>
            <person name="Patil S.A."/>
        </authorList>
    </citation>
    <scope>NUCLEOTIDE SEQUENCE</scope>
    <source>
        <strain evidence="2">SAP-1</strain>
    </source>
</reference>
<keyword evidence="1" id="KW-1133">Transmembrane helix</keyword>
<sequence length="150" mass="16647">MEIIDLAFVVGLVLGTLAILSVCWVWIKRQILGTGGAMLSLVGVLLVGLSVWSSARFAISPEGFEAEFSRLEQRVNEVAHSSNALREEVLAVAENVETSRTQFLHLTEALETRRALPPQTLEEVRRPLLTLPSVEPQQLERRLPPIAPER</sequence>
<keyword evidence="1" id="KW-0472">Membrane</keyword>
<name>A0ABY5ZSH9_9BACT</name>
<feature type="transmembrane region" description="Helical" evidence="1">
    <location>
        <begin position="39"/>
        <end position="59"/>
    </location>
</feature>
<protein>
    <recommendedName>
        <fullName evidence="4">DNA recombination protein RmuC</fullName>
    </recommendedName>
</protein>
<dbReference type="RefSeq" id="WP_260749268.1">
    <property type="nucleotide sequence ID" value="NZ_CP092109.1"/>
</dbReference>
<dbReference type="EMBL" id="CP092109">
    <property type="protein sequence ID" value="UWZ80902.1"/>
    <property type="molecule type" value="Genomic_DNA"/>
</dbReference>
<proteinExistence type="predicted"/>
<organism evidence="2 3">
    <name type="scientific">Geoalkalibacter halelectricus</name>
    <dbReference type="NCBI Taxonomy" id="2847045"/>
    <lineage>
        <taxon>Bacteria</taxon>
        <taxon>Pseudomonadati</taxon>
        <taxon>Thermodesulfobacteriota</taxon>
        <taxon>Desulfuromonadia</taxon>
        <taxon>Desulfuromonadales</taxon>
        <taxon>Geoalkalibacteraceae</taxon>
        <taxon>Geoalkalibacter</taxon>
    </lineage>
</organism>
<feature type="transmembrane region" description="Helical" evidence="1">
    <location>
        <begin position="6"/>
        <end position="27"/>
    </location>
</feature>
<accession>A0ABY5ZSH9</accession>
<evidence type="ECO:0000313" key="2">
    <source>
        <dbReference type="EMBL" id="UWZ80902.1"/>
    </source>
</evidence>
<dbReference type="Proteomes" id="UP001060414">
    <property type="component" value="Chromosome"/>
</dbReference>
<keyword evidence="3" id="KW-1185">Reference proteome</keyword>
<evidence type="ECO:0000256" key="1">
    <source>
        <dbReference type="SAM" id="Phobius"/>
    </source>
</evidence>
<evidence type="ECO:0000313" key="3">
    <source>
        <dbReference type="Proteomes" id="UP001060414"/>
    </source>
</evidence>
<gene>
    <name evidence="2" type="ORF">L9S41_05730</name>
</gene>
<evidence type="ECO:0008006" key="4">
    <source>
        <dbReference type="Google" id="ProtNLM"/>
    </source>
</evidence>
<keyword evidence="1" id="KW-0812">Transmembrane</keyword>